<dbReference type="OrthoDB" id="9785233at2"/>
<dbReference type="EMBL" id="BJYZ01000042">
    <property type="protein sequence ID" value="GEO42452.1"/>
    <property type="molecule type" value="Genomic_DNA"/>
</dbReference>
<name>A0A512E154_9PROT</name>
<sequence>MTTINTAAQTAATTTASTTKTTGSSATTTTNASSAKLTQDYDSFLKLLTTQLQNQDPLSPMESTEFTNQLVQFSQVEQAISQNSKLDKLVGLQNNNQTQASLGFIGLDVEATGNAFTYESKPVKMSYTLPEASTSTRIQIKNEKGVTIQTLDGARTTNRQEVTWDGKKADGSVAEPGTYSMTVIAPKADSKLITAKTTVFGRVSGIEAGNGVTTLMMGKVPVKMEDVINAQLPVAA</sequence>
<evidence type="ECO:0000313" key="8">
    <source>
        <dbReference type="EMBL" id="GEO42452.1"/>
    </source>
</evidence>
<dbReference type="GO" id="GO:0044781">
    <property type="term" value="P:bacterial-type flagellum organization"/>
    <property type="evidence" value="ECO:0007669"/>
    <property type="project" value="UniProtKB-UniRule"/>
</dbReference>
<comment type="similarity">
    <text evidence="1 5">Belongs to the FlgD family.</text>
</comment>
<keyword evidence="9" id="KW-1185">Reference proteome</keyword>
<dbReference type="Gene3D" id="2.60.40.4070">
    <property type="match status" value="1"/>
</dbReference>
<evidence type="ECO:0000256" key="6">
    <source>
        <dbReference type="SAM" id="MobiDB-lite"/>
    </source>
</evidence>
<dbReference type="Pfam" id="PF13860">
    <property type="entry name" value="FlgD_ig"/>
    <property type="match status" value="1"/>
</dbReference>
<organism evidence="8 9">
    <name type="scientific">Skermanella aerolata</name>
    <dbReference type="NCBI Taxonomy" id="393310"/>
    <lineage>
        <taxon>Bacteria</taxon>
        <taxon>Pseudomonadati</taxon>
        <taxon>Pseudomonadota</taxon>
        <taxon>Alphaproteobacteria</taxon>
        <taxon>Rhodospirillales</taxon>
        <taxon>Azospirillaceae</taxon>
        <taxon>Skermanella</taxon>
    </lineage>
</organism>
<protein>
    <recommendedName>
        <fullName evidence="2 5">Basal-body rod modification protein FlgD</fullName>
    </recommendedName>
</protein>
<evidence type="ECO:0000256" key="1">
    <source>
        <dbReference type="ARBA" id="ARBA00010577"/>
    </source>
</evidence>
<evidence type="ECO:0000256" key="4">
    <source>
        <dbReference type="ARBA" id="ARBA00024746"/>
    </source>
</evidence>
<evidence type="ECO:0000256" key="3">
    <source>
        <dbReference type="ARBA" id="ARBA00022795"/>
    </source>
</evidence>
<dbReference type="InterPro" id="IPR025965">
    <property type="entry name" value="FlgD/Vpr_Ig-like"/>
</dbReference>
<evidence type="ECO:0000256" key="5">
    <source>
        <dbReference type="RuleBase" id="RU362076"/>
    </source>
</evidence>
<dbReference type="InterPro" id="IPR005648">
    <property type="entry name" value="FlgD"/>
</dbReference>
<evidence type="ECO:0000313" key="9">
    <source>
        <dbReference type="Proteomes" id="UP000321523"/>
    </source>
</evidence>
<evidence type="ECO:0000259" key="7">
    <source>
        <dbReference type="Pfam" id="PF13860"/>
    </source>
</evidence>
<comment type="function">
    <text evidence="4 5">Required for flagellar hook formation. May act as a scaffolding protein.</text>
</comment>
<evidence type="ECO:0000256" key="2">
    <source>
        <dbReference type="ARBA" id="ARBA00016013"/>
    </source>
</evidence>
<dbReference type="AlphaFoldDB" id="A0A512E154"/>
<gene>
    <name evidence="8" type="ORF">SAE02_66000</name>
</gene>
<feature type="region of interest" description="Disordered" evidence="6">
    <location>
        <begin position="1"/>
        <end position="33"/>
    </location>
</feature>
<dbReference type="Pfam" id="PF03963">
    <property type="entry name" value="FlgD"/>
    <property type="match status" value="1"/>
</dbReference>
<reference evidence="8 9" key="1">
    <citation type="submission" date="2019-07" db="EMBL/GenBank/DDBJ databases">
        <title>Whole genome shotgun sequence of Skermanella aerolata NBRC 106429.</title>
        <authorList>
            <person name="Hosoyama A."/>
            <person name="Uohara A."/>
            <person name="Ohji S."/>
            <person name="Ichikawa N."/>
        </authorList>
    </citation>
    <scope>NUCLEOTIDE SEQUENCE [LARGE SCALE GENOMIC DNA]</scope>
    <source>
        <strain evidence="8 9">NBRC 106429</strain>
    </source>
</reference>
<feature type="domain" description="FlgD/Vpr Ig-like" evidence="7">
    <location>
        <begin position="115"/>
        <end position="186"/>
    </location>
</feature>
<dbReference type="Proteomes" id="UP000321523">
    <property type="component" value="Unassembled WGS sequence"/>
</dbReference>
<proteinExistence type="inferred from homology"/>
<comment type="caution">
    <text evidence="8">The sequence shown here is derived from an EMBL/GenBank/DDBJ whole genome shotgun (WGS) entry which is preliminary data.</text>
</comment>
<keyword evidence="3 5" id="KW-1005">Bacterial flagellum biogenesis</keyword>
<dbReference type="RefSeq" id="WP_052832761.1">
    <property type="nucleotide sequence ID" value="NZ_BJYZ01000042.1"/>
</dbReference>
<accession>A0A512E154</accession>
<dbReference type="Gene3D" id="2.30.30.910">
    <property type="match status" value="1"/>
</dbReference>